<dbReference type="CDD" id="cd00293">
    <property type="entry name" value="USP-like"/>
    <property type="match status" value="1"/>
</dbReference>
<dbReference type="InterPro" id="IPR014729">
    <property type="entry name" value="Rossmann-like_a/b/a_fold"/>
</dbReference>
<name>F8UI20_9ZZZZ</name>
<sequence length="162" mass="18156">MLQRVLVVFENEKVSEKALVYARELALRMDCEVTLLMLVEMPFQNGSHLAPKREAIREIEKRMGKVLAERSAEFLKKGIVVSAALRIGAPAQELMKFLAERHPFQVVIWGGADDFTERGSVPKNHWMNKMAAKLEGSLIIVSHRELKGLESKIGTWSGGDGL</sequence>
<organism evidence="2">
    <name type="scientific">uncultured microorganism</name>
    <dbReference type="NCBI Taxonomy" id="358574"/>
    <lineage>
        <taxon>unclassified sequences</taxon>
        <taxon>environmental samples</taxon>
    </lineage>
</organism>
<gene>
    <name evidence="2" type="ORF">LDC_03295</name>
</gene>
<dbReference type="EMBL" id="JF805292">
    <property type="protein sequence ID" value="AEI30677.1"/>
    <property type="molecule type" value="Genomic_DNA"/>
</dbReference>
<dbReference type="AlphaFoldDB" id="F8UI20"/>
<evidence type="ECO:0000259" key="1">
    <source>
        <dbReference type="Pfam" id="PF00582"/>
    </source>
</evidence>
<evidence type="ECO:0000313" key="2">
    <source>
        <dbReference type="EMBL" id="AEI30677.1"/>
    </source>
</evidence>
<dbReference type="InterPro" id="IPR006016">
    <property type="entry name" value="UspA"/>
</dbReference>
<proteinExistence type="predicted"/>
<dbReference type="Pfam" id="PF00582">
    <property type="entry name" value="Usp"/>
    <property type="match status" value="1"/>
</dbReference>
<reference evidence="2" key="1">
    <citation type="submission" date="2011-04" db="EMBL/GenBank/DDBJ databases">
        <title>Taxonomic and functional metagenomic profiling of the microbial community in the anoxic sediment of a brackish shallow lake (Laguna de Carrizo Central Spain).</title>
        <authorList>
            <consortium name="CONSOLIDER consortium CSD2007-00005"/>
            <person name="Guazzaroni M.-E."/>
            <person name="Richter M."/>
            <person name="Garcia-Salamanca A."/>
            <person name="Yarza P."/>
            <person name="Ferrer M."/>
        </authorList>
    </citation>
    <scope>NUCLEOTIDE SEQUENCE</scope>
</reference>
<dbReference type="Gene3D" id="3.40.50.620">
    <property type="entry name" value="HUPs"/>
    <property type="match status" value="1"/>
</dbReference>
<protein>
    <submittedName>
        <fullName evidence="2">UspA domain-containing protein</fullName>
    </submittedName>
</protein>
<accession>F8UI20</accession>
<dbReference type="SUPFAM" id="SSF52402">
    <property type="entry name" value="Adenine nucleotide alpha hydrolases-like"/>
    <property type="match status" value="1"/>
</dbReference>
<feature type="domain" description="UspA" evidence="1">
    <location>
        <begin position="1"/>
        <end position="107"/>
    </location>
</feature>